<feature type="domain" description="ArnT-like N-terminal" evidence="9">
    <location>
        <begin position="12"/>
        <end position="242"/>
    </location>
</feature>
<dbReference type="Proteomes" id="UP001366166">
    <property type="component" value="Chromosome"/>
</dbReference>
<evidence type="ECO:0000256" key="1">
    <source>
        <dbReference type="ARBA" id="ARBA00004651"/>
    </source>
</evidence>
<evidence type="ECO:0000256" key="5">
    <source>
        <dbReference type="ARBA" id="ARBA00022692"/>
    </source>
</evidence>
<feature type="transmembrane region" description="Helical" evidence="8">
    <location>
        <begin position="384"/>
        <end position="408"/>
    </location>
</feature>
<dbReference type="PANTHER" id="PTHR33908:SF3">
    <property type="entry name" value="UNDECAPRENYL PHOSPHATE-ALPHA-4-AMINO-4-DEOXY-L-ARABINOSE ARABINOSYL TRANSFERASE"/>
    <property type="match status" value="1"/>
</dbReference>
<dbReference type="GO" id="GO:0016763">
    <property type="term" value="F:pentosyltransferase activity"/>
    <property type="evidence" value="ECO:0007669"/>
    <property type="project" value="TreeGrafter"/>
</dbReference>
<dbReference type="RefSeq" id="WP_338604780.1">
    <property type="nucleotide sequence ID" value="NZ_AP028679.1"/>
</dbReference>
<dbReference type="GO" id="GO:0010041">
    <property type="term" value="P:response to iron(III) ion"/>
    <property type="evidence" value="ECO:0007669"/>
    <property type="project" value="TreeGrafter"/>
</dbReference>
<keyword evidence="7 8" id="KW-0472">Membrane</keyword>
<dbReference type="InterPro" id="IPR003342">
    <property type="entry name" value="ArnT-like_N"/>
</dbReference>
<feature type="transmembrane region" description="Helical" evidence="8">
    <location>
        <begin position="420"/>
        <end position="438"/>
    </location>
</feature>
<evidence type="ECO:0000256" key="8">
    <source>
        <dbReference type="SAM" id="Phobius"/>
    </source>
</evidence>
<feature type="transmembrane region" description="Helical" evidence="8">
    <location>
        <begin position="124"/>
        <end position="157"/>
    </location>
</feature>
<dbReference type="GO" id="GO:0009103">
    <property type="term" value="P:lipopolysaccharide biosynthetic process"/>
    <property type="evidence" value="ECO:0007669"/>
    <property type="project" value="TreeGrafter"/>
</dbReference>
<comment type="subcellular location">
    <subcellularLocation>
        <location evidence="1">Cell membrane</location>
        <topology evidence="1">Multi-pass membrane protein</topology>
    </subcellularLocation>
</comment>
<evidence type="ECO:0000256" key="6">
    <source>
        <dbReference type="ARBA" id="ARBA00022989"/>
    </source>
</evidence>
<evidence type="ECO:0000259" key="9">
    <source>
        <dbReference type="Pfam" id="PF02366"/>
    </source>
</evidence>
<evidence type="ECO:0000256" key="2">
    <source>
        <dbReference type="ARBA" id="ARBA00022475"/>
    </source>
</evidence>
<dbReference type="GO" id="GO:0000030">
    <property type="term" value="F:mannosyltransferase activity"/>
    <property type="evidence" value="ECO:0007669"/>
    <property type="project" value="InterPro"/>
</dbReference>
<dbReference type="GO" id="GO:0006493">
    <property type="term" value="P:protein O-linked glycosylation"/>
    <property type="evidence" value="ECO:0007669"/>
    <property type="project" value="InterPro"/>
</dbReference>
<dbReference type="EMBL" id="AP028679">
    <property type="protein sequence ID" value="BEQ13261.1"/>
    <property type="molecule type" value="Genomic_DNA"/>
</dbReference>
<gene>
    <name evidence="10" type="primary">arnT</name>
    <name evidence="10" type="ORF">FAK_03270</name>
</gene>
<keyword evidence="2" id="KW-1003">Cell membrane</keyword>
<dbReference type="GO" id="GO:0005886">
    <property type="term" value="C:plasma membrane"/>
    <property type="evidence" value="ECO:0007669"/>
    <property type="project" value="UniProtKB-SubCell"/>
</dbReference>
<name>A0AAU9E808_9BACT</name>
<evidence type="ECO:0000256" key="7">
    <source>
        <dbReference type="ARBA" id="ARBA00023136"/>
    </source>
</evidence>
<keyword evidence="5 8" id="KW-0812">Transmembrane</keyword>
<dbReference type="KEGG" id="dmp:FAK_03270"/>
<evidence type="ECO:0000256" key="4">
    <source>
        <dbReference type="ARBA" id="ARBA00022679"/>
    </source>
</evidence>
<evidence type="ECO:0000313" key="11">
    <source>
        <dbReference type="Proteomes" id="UP001366166"/>
    </source>
</evidence>
<feature type="transmembrane region" description="Helical" evidence="8">
    <location>
        <begin position="301"/>
        <end position="319"/>
    </location>
</feature>
<organism evidence="10 11">
    <name type="scientific">Desulfoferula mesophila</name>
    <dbReference type="NCBI Taxonomy" id="3058419"/>
    <lineage>
        <taxon>Bacteria</taxon>
        <taxon>Pseudomonadati</taxon>
        <taxon>Thermodesulfobacteriota</taxon>
        <taxon>Desulfarculia</taxon>
        <taxon>Desulfarculales</taxon>
        <taxon>Desulfarculaceae</taxon>
        <taxon>Desulfoferula</taxon>
    </lineage>
</organism>
<feature type="transmembrane region" description="Helical" evidence="8">
    <location>
        <begin position="325"/>
        <end position="347"/>
    </location>
</feature>
<dbReference type="InterPro" id="IPR050297">
    <property type="entry name" value="LipidA_mod_glycosyltrf_83"/>
</dbReference>
<feature type="transmembrane region" description="Helical" evidence="8">
    <location>
        <begin position="82"/>
        <end position="103"/>
    </location>
</feature>
<keyword evidence="6 8" id="KW-1133">Transmembrane helix</keyword>
<keyword evidence="3" id="KW-0328">Glycosyltransferase</keyword>
<sequence length="558" mass="61723">MRPSKALPLIPLALFLLVYLFPLGARELLIPDETRYGEIPREMIASGDWVVPRLNGLRYFEKPVFGYWAQAASILIFGENSFALRLPSALAVGLSALLIYLLVLRGGGRDPEADHWLATSSALIYITCFLVVGVGTFALLDGMFSFFITACITAFFFATQAQRGSGREITFLLLAGAASGLAFLTKGFLGFVLPVLALFPYLLWQKRLRELWRLGWPPLLAAIAVALPWSILVHLREPDFWVRFAWYEHIHRFLADSAQHKRSFWFFFLAAPGMFLPWAFVLPTAVAGVKRRMAEPDRKNSVLRLSLCWFVLPFLFFSLSKGKLLTYILPCVPPLAILLSQGLANTLERGKVKLFNLGVMILAAFLALVLLALLYVQIFGFQGFHLYGAAWKTLLAAGGLVFFVAICLGAVRATGVKRKIVTLAIAPLLLLATAPWLMPDLTLQASDPGPLFRLEGHPIKPGTVVIAGQDAAAATCCYLRRADVYVLDSPGELKYGLSYPDSRKRHLRLPAASRLISRNRGNTALIIRSDVAQRMLPKLPPPDYVTSTGPKGFTLALF</sequence>
<accession>A0AAU9E808</accession>
<keyword evidence="4 10" id="KW-0808">Transferase</keyword>
<evidence type="ECO:0000256" key="3">
    <source>
        <dbReference type="ARBA" id="ARBA00022676"/>
    </source>
</evidence>
<proteinExistence type="predicted"/>
<evidence type="ECO:0000313" key="10">
    <source>
        <dbReference type="EMBL" id="BEQ13261.1"/>
    </source>
</evidence>
<feature type="transmembrane region" description="Helical" evidence="8">
    <location>
        <begin position="264"/>
        <end position="289"/>
    </location>
</feature>
<feature type="transmembrane region" description="Helical" evidence="8">
    <location>
        <begin position="214"/>
        <end position="235"/>
    </location>
</feature>
<keyword evidence="11" id="KW-1185">Reference proteome</keyword>
<feature type="transmembrane region" description="Helical" evidence="8">
    <location>
        <begin position="169"/>
        <end position="202"/>
    </location>
</feature>
<dbReference type="AlphaFoldDB" id="A0AAU9E808"/>
<dbReference type="Pfam" id="PF02366">
    <property type="entry name" value="PMT"/>
    <property type="match status" value="1"/>
</dbReference>
<protein>
    <submittedName>
        <fullName evidence="10">Undecaprenyl phosphate-alpha-4-amino-4-deoxy-L-arabinose arabinosyl transferase</fullName>
    </submittedName>
</protein>
<reference evidence="11" key="1">
    <citation type="journal article" date="2023" name="Arch. Microbiol.">
        <title>Desulfoferula mesophilus gen. nov. sp. nov., a mesophilic sulfate-reducing bacterium isolated from a brackish lake sediment.</title>
        <authorList>
            <person name="Watanabe T."/>
            <person name="Yabe T."/>
            <person name="Tsuji J.M."/>
            <person name="Fukui M."/>
        </authorList>
    </citation>
    <scope>NUCLEOTIDE SEQUENCE [LARGE SCALE GENOMIC DNA]</scope>
    <source>
        <strain evidence="11">12FAK</strain>
    </source>
</reference>
<feature type="transmembrane region" description="Helical" evidence="8">
    <location>
        <begin position="354"/>
        <end position="378"/>
    </location>
</feature>
<dbReference type="PANTHER" id="PTHR33908">
    <property type="entry name" value="MANNOSYLTRANSFERASE YKCB-RELATED"/>
    <property type="match status" value="1"/>
</dbReference>